<gene>
    <name evidence="2" type="ORF">EOK75_19540</name>
</gene>
<evidence type="ECO:0000259" key="1">
    <source>
        <dbReference type="Pfam" id="PF04909"/>
    </source>
</evidence>
<dbReference type="InterPro" id="IPR006680">
    <property type="entry name" value="Amidohydro-rel"/>
</dbReference>
<dbReference type="GO" id="GO:0016787">
    <property type="term" value="F:hydrolase activity"/>
    <property type="evidence" value="ECO:0007669"/>
    <property type="project" value="InterPro"/>
</dbReference>
<dbReference type="OrthoDB" id="9787654at2"/>
<keyword evidence="3" id="KW-1185">Reference proteome</keyword>
<protein>
    <recommendedName>
        <fullName evidence="1">Amidohydrolase-related domain-containing protein</fullName>
    </recommendedName>
</protein>
<dbReference type="KEGG" id="pseb:EOK75_19540"/>
<dbReference type="Proteomes" id="UP000298631">
    <property type="component" value="Plasmid unnamed1"/>
</dbReference>
<dbReference type="EMBL" id="CP039965">
    <property type="protein sequence ID" value="QCO58073.1"/>
    <property type="molecule type" value="Genomic_DNA"/>
</dbReference>
<dbReference type="Gene3D" id="3.20.20.140">
    <property type="entry name" value="Metal-dependent hydrolases"/>
    <property type="match status" value="1"/>
</dbReference>
<dbReference type="PANTHER" id="PTHR35563">
    <property type="entry name" value="BARREL METAL-DEPENDENT HYDROLASE, PUTATIVE (AFU_ORTHOLOGUE AFUA_1G16240)-RELATED"/>
    <property type="match status" value="1"/>
</dbReference>
<dbReference type="PANTHER" id="PTHR35563:SF2">
    <property type="entry name" value="BARREL METAL-DEPENDENT HYDROLASE, PUTATIVE (AFU_ORTHOLOGUE AFUA_1G16240)-RELATED"/>
    <property type="match status" value="1"/>
</dbReference>
<dbReference type="AlphaFoldDB" id="A0A4P8EM37"/>
<name>A0A4P8EM37_9RHOB</name>
<sequence length="128" mass="14316">MIAAGGRAIRVRALVHQIRDPLVYIAHHRVAFELVCDLCNSGRGWVKLSGEYLRGVPGGQADKGFRDTALQLVEMFPERIVWGSDWPQATEAVRPPAISMLNPLEAVAKTQSLKRQILWDNAVKFYGF</sequence>
<evidence type="ECO:0000313" key="2">
    <source>
        <dbReference type="EMBL" id="QCO58073.1"/>
    </source>
</evidence>
<feature type="domain" description="Amidohydrolase-related" evidence="1">
    <location>
        <begin position="33"/>
        <end position="128"/>
    </location>
</feature>
<dbReference type="InterPro" id="IPR032466">
    <property type="entry name" value="Metal_Hydrolase"/>
</dbReference>
<dbReference type="SUPFAM" id="SSF51556">
    <property type="entry name" value="Metallo-dependent hydrolases"/>
    <property type="match status" value="1"/>
</dbReference>
<dbReference type="Pfam" id="PF04909">
    <property type="entry name" value="Amidohydro_2"/>
    <property type="match status" value="1"/>
</dbReference>
<dbReference type="InterPro" id="IPR052358">
    <property type="entry name" value="Aro_Compnd_Degr_Hydrolases"/>
</dbReference>
<evidence type="ECO:0000313" key="3">
    <source>
        <dbReference type="Proteomes" id="UP000298631"/>
    </source>
</evidence>
<proteinExistence type="predicted"/>
<keyword evidence="2" id="KW-0614">Plasmid</keyword>
<reference evidence="2 3" key="1">
    <citation type="submission" date="2019-05" db="EMBL/GenBank/DDBJ databases">
        <title>Pseudorhodobacter turbinis sp. nov., isolated from the gut of the Korean turban shell.</title>
        <authorList>
            <person name="Jeong Y.-S."/>
            <person name="Kang W.-R."/>
            <person name="Bae J.-W."/>
        </authorList>
    </citation>
    <scope>NUCLEOTIDE SEQUENCE [LARGE SCALE GENOMIC DNA]</scope>
    <source>
        <strain evidence="2 3">S12M18</strain>
        <plasmid evidence="2 3">unnamed1</plasmid>
    </source>
</reference>
<accession>A0A4P8EM37</accession>
<geneLocation type="plasmid" evidence="2 3">
    <name>unnamed1</name>
</geneLocation>
<organism evidence="2 3">
    <name type="scientific">Pseudorhodobacter turbinis</name>
    <dbReference type="NCBI Taxonomy" id="2500533"/>
    <lineage>
        <taxon>Bacteria</taxon>
        <taxon>Pseudomonadati</taxon>
        <taxon>Pseudomonadota</taxon>
        <taxon>Alphaproteobacteria</taxon>
        <taxon>Rhodobacterales</taxon>
        <taxon>Paracoccaceae</taxon>
        <taxon>Pseudorhodobacter</taxon>
    </lineage>
</organism>